<keyword evidence="3" id="KW-1185">Reference proteome</keyword>
<dbReference type="Gene3D" id="2.130.10.10">
    <property type="entry name" value="YVTN repeat-like/Quinoprotein amine dehydrogenase"/>
    <property type="match status" value="1"/>
</dbReference>
<dbReference type="InterPro" id="IPR011047">
    <property type="entry name" value="Quinoprotein_ADH-like_sf"/>
</dbReference>
<gene>
    <name evidence="2" type="ORF">CMC5_037550</name>
</gene>
<sequence length="162" mass="17359">MYRDPPSDAPLVLTAINGVVVAYDRLSGRQVWRFQATLQGVEHAPTLCVVEGQRVVSVSAKEVRTAMLSWTAAAEVNCLDYLTGGRLWTCDAVGEKGIGLYTATLLVSGGQVLVTQGTQLFAFSLLNGTLQWQQPLRGLDGSDVVRPVSLALPGHTALVAHR</sequence>
<dbReference type="Pfam" id="PF13360">
    <property type="entry name" value="PQQ_2"/>
    <property type="match status" value="1"/>
</dbReference>
<dbReference type="AlphaFoldDB" id="A0A0K1EFG6"/>
<dbReference type="InterPro" id="IPR015943">
    <property type="entry name" value="WD40/YVTN_repeat-like_dom_sf"/>
</dbReference>
<dbReference type="InterPro" id="IPR018391">
    <property type="entry name" value="PQQ_b-propeller_rpt"/>
</dbReference>
<accession>A0A0K1EFG6</accession>
<dbReference type="STRING" id="52.CMC5_037550"/>
<reference evidence="2 3" key="1">
    <citation type="submission" date="2015-07" db="EMBL/GenBank/DDBJ databases">
        <title>Genome analysis of myxobacterium Chondromyces crocatus Cm c5 reveals a high potential for natural compound synthesis and the genetic basis for the loss of fruiting body formation.</title>
        <authorList>
            <person name="Zaburannyi N."/>
            <person name="Bunk B."/>
            <person name="Maier J."/>
            <person name="Overmann J."/>
            <person name="Mueller R."/>
        </authorList>
    </citation>
    <scope>NUCLEOTIDE SEQUENCE [LARGE SCALE GENOMIC DNA]</scope>
    <source>
        <strain evidence="2 3">Cm c5</strain>
    </source>
</reference>
<dbReference type="SUPFAM" id="SSF50998">
    <property type="entry name" value="Quinoprotein alcohol dehydrogenase-like"/>
    <property type="match status" value="1"/>
</dbReference>
<dbReference type="OrthoDB" id="5173551at2"/>
<dbReference type="InterPro" id="IPR002372">
    <property type="entry name" value="PQQ_rpt_dom"/>
</dbReference>
<evidence type="ECO:0000259" key="1">
    <source>
        <dbReference type="Pfam" id="PF13360"/>
    </source>
</evidence>
<proteinExistence type="predicted"/>
<dbReference type="EMBL" id="CP012159">
    <property type="protein sequence ID" value="AKT39606.1"/>
    <property type="molecule type" value="Genomic_DNA"/>
</dbReference>
<name>A0A0K1EFG6_CHOCO</name>
<evidence type="ECO:0000313" key="2">
    <source>
        <dbReference type="EMBL" id="AKT39606.1"/>
    </source>
</evidence>
<organism evidence="2 3">
    <name type="scientific">Chondromyces crocatus</name>
    <dbReference type="NCBI Taxonomy" id="52"/>
    <lineage>
        <taxon>Bacteria</taxon>
        <taxon>Pseudomonadati</taxon>
        <taxon>Myxococcota</taxon>
        <taxon>Polyangia</taxon>
        <taxon>Polyangiales</taxon>
        <taxon>Polyangiaceae</taxon>
        <taxon>Chondromyces</taxon>
    </lineage>
</organism>
<feature type="domain" description="Pyrrolo-quinoline quinone repeat" evidence="1">
    <location>
        <begin position="10"/>
        <end position="140"/>
    </location>
</feature>
<dbReference type="SMART" id="SM00564">
    <property type="entry name" value="PQQ"/>
    <property type="match status" value="2"/>
</dbReference>
<dbReference type="Proteomes" id="UP000067626">
    <property type="component" value="Chromosome"/>
</dbReference>
<dbReference type="KEGG" id="ccro:CMC5_037550"/>
<evidence type="ECO:0000313" key="3">
    <source>
        <dbReference type="Proteomes" id="UP000067626"/>
    </source>
</evidence>
<protein>
    <recommendedName>
        <fullName evidence="1">Pyrrolo-quinoline quinone repeat domain-containing protein</fullName>
    </recommendedName>
</protein>